<dbReference type="InterPro" id="IPR016163">
    <property type="entry name" value="Ald_DH_C"/>
</dbReference>
<accession>I0IHG9</accession>
<evidence type="ECO:0000313" key="7">
    <source>
        <dbReference type="EMBL" id="BAM04707.1"/>
    </source>
</evidence>
<feature type="active site" evidence="3">
    <location>
        <position position="307"/>
    </location>
</feature>
<feature type="compositionally biased region" description="Pro residues" evidence="5">
    <location>
        <begin position="36"/>
        <end position="53"/>
    </location>
</feature>
<protein>
    <submittedName>
        <fullName evidence="7">Lactaldehyde dehydrogenase/glycolaldehyde dehydrogenase</fullName>
        <ecNumber evidence="7">1.2.1.21</ecNumber>
        <ecNumber evidence="7">1.2.1.22</ecNumber>
    </submittedName>
</protein>
<dbReference type="EC" id="1.2.1.21" evidence="7"/>
<dbReference type="GO" id="GO:0009450">
    <property type="term" value="P:gamma-aminobutyric acid catabolic process"/>
    <property type="evidence" value="ECO:0007669"/>
    <property type="project" value="TreeGrafter"/>
</dbReference>
<dbReference type="eggNOG" id="COG1012">
    <property type="taxonomic scope" value="Bacteria"/>
</dbReference>
<gene>
    <name evidence="7" type="ordered locus">PSMK_25480</name>
</gene>
<dbReference type="PROSITE" id="PS00687">
    <property type="entry name" value="ALDEHYDE_DEHYDR_GLU"/>
    <property type="match status" value="1"/>
</dbReference>
<reference evidence="7 8" key="1">
    <citation type="submission" date="2012-02" db="EMBL/GenBank/DDBJ databases">
        <title>Complete genome sequence of Phycisphaera mikurensis NBRC 102666.</title>
        <authorList>
            <person name="Ankai A."/>
            <person name="Hosoyama A."/>
            <person name="Terui Y."/>
            <person name="Sekine M."/>
            <person name="Fukai R."/>
            <person name="Kato Y."/>
            <person name="Nakamura S."/>
            <person name="Yamada-Narita S."/>
            <person name="Kawakoshi A."/>
            <person name="Fukunaga Y."/>
            <person name="Yamazaki S."/>
            <person name="Fujita N."/>
        </authorList>
    </citation>
    <scope>NUCLEOTIDE SEQUENCE [LARGE SCALE GENOMIC DNA]</scope>
    <source>
        <strain evidence="8">NBRC 102666 / KCTC 22515 / FYK2301M01</strain>
    </source>
</reference>
<dbReference type="InterPro" id="IPR016160">
    <property type="entry name" value="Ald_DH_CS_CYS"/>
</dbReference>
<dbReference type="FunFam" id="3.40.605.10:FF:000007">
    <property type="entry name" value="NAD/NADP-dependent betaine aldehyde dehydrogenase"/>
    <property type="match status" value="1"/>
</dbReference>
<dbReference type="KEGG" id="phm:PSMK_25480"/>
<dbReference type="GO" id="GO:0005829">
    <property type="term" value="C:cytosol"/>
    <property type="evidence" value="ECO:0007669"/>
    <property type="project" value="TreeGrafter"/>
</dbReference>
<keyword evidence="8" id="KW-1185">Reference proteome</keyword>
<evidence type="ECO:0000259" key="6">
    <source>
        <dbReference type="Pfam" id="PF00171"/>
    </source>
</evidence>
<dbReference type="InterPro" id="IPR016161">
    <property type="entry name" value="Ald_DH/histidinol_DH"/>
</dbReference>
<dbReference type="AlphaFoldDB" id="I0IHG9"/>
<dbReference type="PROSITE" id="PS00070">
    <property type="entry name" value="ALDEHYDE_DEHYDR_CYS"/>
    <property type="match status" value="1"/>
</dbReference>
<dbReference type="PANTHER" id="PTHR43353:SF5">
    <property type="entry name" value="SUCCINATE-SEMIALDEHYDE DEHYDROGENASE, MITOCHONDRIAL"/>
    <property type="match status" value="1"/>
</dbReference>
<evidence type="ECO:0000256" key="5">
    <source>
        <dbReference type="SAM" id="MobiDB-lite"/>
    </source>
</evidence>
<feature type="domain" description="Aldehyde dehydrogenase" evidence="6">
    <location>
        <begin position="71"/>
        <end position="534"/>
    </location>
</feature>
<evidence type="ECO:0000313" key="8">
    <source>
        <dbReference type="Proteomes" id="UP000007881"/>
    </source>
</evidence>
<dbReference type="Gene3D" id="3.40.309.10">
    <property type="entry name" value="Aldehyde Dehydrogenase, Chain A, domain 2"/>
    <property type="match status" value="1"/>
</dbReference>
<sequence length="539" mass="56962">MPIVDTIDGIGPLPSGRPAAGGFPPAAAKVVDNPRRPAPPPAAAAHPPEPPAMPATAPDVTAYACFLDNGWVHADGGATTEVRNPATGAVYATVPACSKAQAESALESSERAQPGWAALPAQQRALYLHRIVDGLRAEREHFAGLLVQEQGKTLPEARGEVDDTMMYLTYAAEAARRLEGSIFPADHPDESLWITKVPFGVTVGLCAFNYPLALIGRKVGPALVTGNTMVLKPHEATPVTASEFCRVVEEAGLPAGVINMVTGGVSEVASTLVSSPRTRLVTVTGSIPAGRAIYAAGAQNITAMSLELGGKAPFIVLDDVDIDQVVEAAVVSRFANCGQVCICNEMVLVHERIADEFTEKFLARAGKLRVGDPMADGTDMGPYTTPQGVEKFEQVVAASVEQGAEVALGGRRAAVDGFEGGYWFEPTVLVNATRDTPAVEHEVFGPVLPIVKISGYEEAEAMVNGRDEGLSAYLWTQNHRTIMKATRDLEVGTVFVNKGICGSVQGFHTGHKWSGLGGEDGVHGIEGYLQKRTIYMNFA</sequence>
<keyword evidence="2 4" id="KW-0560">Oxidoreductase</keyword>
<dbReference type="Pfam" id="PF00171">
    <property type="entry name" value="Aldedh"/>
    <property type="match status" value="1"/>
</dbReference>
<dbReference type="Gene3D" id="3.40.605.10">
    <property type="entry name" value="Aldehyde Dehydrogenase, Chain A, domain 1"/>
    <property type="match status" value="1"/>
</dbReference>
<dbReference type="GO" id="GO:0050569">
    <property type="term" value="F:glycolaldehyde dehydrogenase (NAD+) activity"/>
    <property type="evidence" value="ECO:0007669"/>
    <property type="project" value="UniProtKB-EC"/>
</dbReference>
<dbReference type="GO" id="GO:0008911">
    <property type="term" value="F:lactaldehyde dehydrogenase (NAD+) activity"/>
    <property type="evidence" value="ECO:0007669"/>
    <property type="project" value="UniProtKB-EC"/>
</dbReference>
<dbReference type="HOGENOM" id="CLU_005391_1_0_0"/>
<feature type="region of interest" description="Disordered" evidence="5">
    <location>
        <begin position="1"/>
        <end position="55"/>
    </location>
</feature>
<name>I0IHG9_PHYMF</name>
<evidence type="ECO:0000256" key="1">
    <source>
        <dbReference type="ARBA" id="ARBA00009986"/>
    </source>
</evidence>
<dbReference type="EC" id="1.2.1.22" evidence="7"/>
<comment type="similarity">
    <text evidence="1 4">Belongs to the aldehyde dehydrogenase family.</text>
</comment>
<dbReference type="FunFam" id="3.40.309.10:FF:000009">
    <property type="entry name" value="Aldehyde dehydrogenase A"/>
    <property type="match status" value="1"/>
</dbReference>
<dbReference type="GO" id="GO:0004777">
    <property type="term" value="F:succinate-semialdehyde dehydrogenase (NAD+) activity"/>
    <property type="evidence" value="ECO:0007669"/>
    <property type="project" value="TreeGrafter"/>
</dbReference>
<proteinExistence type="inferred from homology"/>
<dbReference type="InterPro" id="IPR016162">
    <property type="entry name" value="Ald_DH_N"/>
</dbReference>
<feature type="compositionally biased region" description="Low complexity" evidence="5">
    <location>
        <begin position="16"/>
        <end position="28"/>
    </location>
</feature>
<organism evidence="7 8">
    <name type="scientific">Phycisphaera mikurensis (strain NBRC 102666 / KCTC 22515 / FYK2301M01)</name>
    <dbReference type="NCBI Taxonomy" id="1142394"/>
    <lineage>
        <taxon>Bacteria</taxon>
        <taxon>Pseudomonadati</taxon>
        <taxon>Planctomycetota</taxon>
        <taxon>Phycisphaerae</taxon>
        <taxon>Phycisphaerales</taxon>
        <taxon>Phycisphaeraceae</taxon>
        <taxon>Phycisphaera</taxon>
    </lineage>
</organism>
<dbReference type="PANTHER" id="PTHR43353">
    <property type="entry name" value="SUCCINATE-SEMIALDEHYDE DEHYDROGENASE, MITOCHONDRIAL"/>
    <property type="match status" value="1"/>
</dbReference>
<evidence type="ECO:0000256" key="2">
    <source>
        <dbReference type="ARBA" id="ARBA00023002"/>
    </source>
</evidence>
<evidence type="ECO:0000256" key="4">
    <source>
        <dbReference type="RuleBase" id="RU003345"/>
    </source>
</evidence>
<evidence type="ECO:0000256" key="3">
    <source>
        <dbReference type="PROSITE-ProRule" id="PRU10007"/>
    </source>
</evidence>
<dbReference type="STRING" id="1142394.PSMK_25480"/>
<dbReference type="InterPro" id="IPR015590">
    <property type="entry name" value="Aldehyde_DH_dom"/>
</dbReference>
<dbReference type="SUPFAM" id="SSF53720">
    <property type="entry name" value="ALDH-like"/>
    <property type="match status" value="1"/>
</dbReference>
<dbReference type="Proteomes" id="UP000007881">
    <property type="component" value="Chromosome"/>
</dbReference>
<dbReference type="InterPro" id="IPR029510">
    <property type="entry name" value="Ald_DH_CS_GLU"/>
</dbReference>
<dbReference type="InterPro" id="IPR050740">
    <property type="entry name" value="Aldehyde_DH_Superfamily"/>
</dbReference>
<dbReference type="EMBL" id="AP012338">
    <property type="protein sequence ID" value="BAM04707.1"/>
    <property type="molecule type" value="Genomic_DNA"/>
</dbReference>